<dbReference type="Pfam" id="PF05653">
    <property type="entry name" value="Mg_trans_NIPA"/>
    <property type="match status" value="2"/>
</dbReference>
<proteinExistence type="predicted"/>
<evidence type="ECO:0000256" key="1">
    <source>
        <dbReference type="ARBA" id="ARBA00004141"/>
    </source>
</evidence>
<dbReference type="InterPro" id="IPR037185">
    <property type="entry name" value="EmrE-like"/>
</dbReference>
<dbReference type="InterPro" id="IPR008521">
    <property type="entry name" value="Mg_trans_NIPA"/>
</dbReference>
<comment type="caution">
    <text evidence="7">The sequence shown here is derived from an EMBL/GenBank/DDBJ whole genome shotgun (WGS) entry which is preliminary data.</text>
</comment>
<evidence type="ECO:0000256" key="2">
    <source>
        <dbReference type="ARBA" id="ARBA00022692"/>
    </source>
</evidence>
<dbReference type="PROSITE" id="PS51257">
    <property type="entry name" value="PROKAR_LIPOPROTEIN"/>
    <property type="match status" value="1"/>
</dbReference>
<feature type="transmembrane region" description="Helical" evidence="6">
    <location>
        <begin position="104"/>
        <end position="125"/>
    </location>
</feature>
<comment type="subcellular location">
    <subcellularLocation>
        <location evidence="1">Membrane</location>
        <topology evidence="1">Multi-pass membrane protein</topology>
    </subcellularLocation>
</comment>
<gene>
    <name evidence="7" type="ORF">C361_02545</name>
</gene>
<keyword evidence="2 6" id="KW-0812">Transmembrane</keyword>
<feature type="region of interest" description="Disordered" evidence="5">
    <location>
        <begin position="546"/>
        <end position="574"/>
    </location>
</feature>
<evidence type="ECO:0000313" key="8">
    <source>
        <dbReference type="Proteomes" id="UP000199727"/>
    </source>
</evidence>
<evidence type="ECO:0000313" key="7">
    <source>
        <dbReference type="EMBL" id="OXG23997.1"/>
    </source>
</evidence>
<feature type="transmembrane region" description="Helical" evidence="6">
    <location>
        <begin position="145"/>
        <end position="170"/>
    </location>
</feature>
<feature type="region of interest" description="Disordered" evidence="5">
    <location>
        <begin position="422"/>
        <end position="460"/>
    </location>
</feature>
<feature type="region of interest" description="Disordered" evidence="5">
    <location>
        <begin position="199"/>
        <end position="240"/>
    </location>
</feature>
<name>A0A854QG92_CRYNE</name>
<feature type="transmembrane region" description="Helical" evidence="6">
    <location>
        <begin position="352"/>
        <end position="372"/>
    </location>
</feature>
<sequence length="632" mass="68781">MRGIPVFVAILIGLACSFVQSLGLTIQRKSHIQEDLLPLPARRPAIRRPLWLIGFTIYMTSNVFATVFQLDALPIVILAPLGAISLVFNALFAHVLLGDKFGMTWVIGTALVAAGAVMIAVFGVVPDEEHGLDELLLLLKRGPFVAFFTIVLIAVAAVLAAAHIASWHVYRHQSNQISLSGASSPVSIPSNYASPRSSVAIPFHPTNPRHRSTSNSDDHGDEYAKPTVEDNNKPRLTLKNPSVQKPLSLSISPRIQEVSAQSTAASSHTHTLTLCGLAFAAAAGTLSGLCLVLAKATVELFMKTVDHWRTGVGRNEFARPQTWALMLGMNIIAIAQIWYLHHSLKFTSPALVCPLAFCFFNLSSIFDGLIFYNQFGQLATYQILLVSFGTAILLLGVWIVSAIQPEGSVEVGTWAEEDLISDSTSVSSHESRDELEAGEGATLLGRGTTEEPEDDDSHWPLPHHDIVSVPPTPTGRYQPVFAPSPSSPHSPISPRFFHTHSHSSSHAHHHRHRGPRYGSLLPDIGPHAAPMGFSIGLGAASPGFALRSGSMSEHHHGEGERNRRSRSDGPLGLGAIIRGEDNSALQTDAEEGRGENATEAILRDWDVNERRNDNWWDVRRFFESQGNIRLTK</sequence>
<dbReference type="SUPFAM" id="SSF103481">
    <property type="entry name" value="Multidrug resistance efflux transporter EmrE"/>
    <property type="match status" value="1"/>
</dbReference>
<dbReference type="GO" id="GO:0016020">
    <property type="term" value="C:membrane"/>
    <property type="evidence" value="ECO:0007669"/>
    <property type="project" value="UniProtKB-SubCell"/>
</dbReference>
<evidence type="ECO:0000256" key="3">
    <source>
        <dbReference type="ARBA" id="ARBA00022989"/>
    </source>
</evidence>
<dbReference type="OrthoDB" id="2504919at2759"/>
<feature type="transmembrane region" description="Helical" evidence="6">
    <location>
        <begin position="75"/>
        <end position="97"/>
    </location>
</feature>
<evidence type="ECO:0000256" key="5">
    <source>
        <dbReference type="SAM" id="MobiDB-lite"/>
    </source>
</evidence>
<evidence type="ECO:0000256" key="6">
    <source>
        <dbReference type="SAM" id="Phobius"/>
    </source>
</evidence>
<dbReference type="PANTHER" id="PTHR12570">
    <property type="match status" value="1"/>
</dbReference>
<feature type="compositionally biased region" description="Basic and acidic residues" evidence="5">
    <location>
        <begin position="216"/>
        <end position="233"/>
    </location>
</feature>
<feature type="transmembrane region" description="Helical" evidence="6">
    <location>
        <begin position="50"/>
        <end position="69"/>
    </location>
</feature>
<reference evidence="7 8" key="1">
    <citation type="submission" date="2017-06" db="EMBL/GenBank/DDBJ databases">
        <title>Global population genomics of the pathogenic fungus Cryptococcus neoformans var. grubii.</title>
        <authorList>
            <person name="Cuomo C."/>
            <person name="Litvintseva A."/>
            <person name="Chen Y."/>
            <person name="Young S."/>
            <person name="Zeng Q."/>
            <person name="Chapman S."/>
            <person name="Gujja S."/>
            <person name="Saif S."/>
            <person name="Birren B."/>
        </authorList>
    </citation>
    <scope>NUCLEOTIDE SEQUENCE [LARGE SCALE GENOMIC DNA]</scope>
    <source>
        <strain evidence="7 8">Tu259-1</strain>
    </source>
</reference>
<protein>
    <submittedName>
        <fullName evidence="7">Uncharacterized protein</fullName>
    </submittedName>
</protein>
<feature type="compositionally biased region" description="Basic and acidic residues" evidence="5">
    <location>
        <begin position="552"/>
        <end position="567"/>
    </location>
</feature>
<organism evidence="7 8">
    <name type="scientific">Cryptococcus neoformans Tu259-1</name>
    <dbReference type="NCBI Taxonomy" id="1230072"/>
    <lineage>
        <taxon>Eukaryota</taxon>
        <taxon>Fungi</taxon>
        <taxon>Dikarya</taxon>
        <taxon>Basidiomycota</taxon>
        <taxon>Agaricomycotina</taxon>
        <taxon>Tremellomycetes</taxon>
        <taxon>Tremellales</taxon>
        <taxon>Cryptococcaceae</taxon>
        <taxon>Cryptococcus</taxon>
        <taxon>Cryptococcus neoformans species complex</taxon>
    </lineage>
</organism>
<dbReference type="AlphaFoldDB" id="A0A854QG92"/>
<keyword evidence="3 6" id="KW-1133">Transmembrane helix</keyword>
<dbReference type="EMBL" id="AMKT01000034">
    <property type="protein sequence ID" value="OXG23997.1"/>
    <property type="molecule type" value="Genomic_DNA"/>
</dbReference>
<feature type="transmembrane region" description="Helical" evidence="6">
    <location>
        <begin position="322"/>
        <end position="340"/>
    </location>
</feature>
<evidence type="ECO:0000256" key="4">
    <source>
        <dbReference type="ARBA" id="ARBA00023136"/>
    </source>
</evidence>
<keyword evidence="4 6" id="KW-0472">Membrane</keyword>
<dbReference type="PANTHER" id="PTHR12570:SF86">
    <property type="entry name" value="ADR321CP"/>
    <property type="match status" value="1"/>
</dbReference>
<accession>A0A854QG92</accession>
<dbReference type="Proteomes" id="UP000199727">
    <property type="component" value="Unassembled WGS sequence"/>
</dbReference>
<dbReference type="GO" id="GO:0015095">
    <property type="term" value="F:magnesium ion transmembrane transporter activity"/>
    <property type="evidence" value="ECO:0007669"/>
    <property type="project" value="InterPro"/>
</dbReference>
<feature type="transmembrane region" description="Helical" evidence="6">
    <location>
        <begin position="6"/>
        <end position="26"/>
    </location>
</feature>
<feature type="transmembrane region" description="Helical" evidence="6">
    <location>
        <begin position="378"/>
        <end position="400"/>
    </location>
</feature>